<protein>
    <recommendedName>
        <fullName evidence="5">HTH luxR-type domain-containing protein</fullName>
    </recommendedName>
</protein>
<dbReference type="OrthoDB" id="1137593at2"/>
<dbReference type="Pfam" id="PF13191">
    <property type="entry name" value="AAA_16"/>
    <property type="match status" value="1"/>
</dbReference>
<keyword evidence="1" id="KW-0805">Transcription regulation</keyword>
<dbReference type="GO" id="GO:0006355">
    <property type="term" value="P:regulation of DNA-templated transcription"/>
    <property type="evidence" value="ECO:0007669"/>
    <property type="project" value="InterPro"/>
</dbReference>
<dbReference type="AlphaFoldDB" id="A0A0P6XBK7"/>
<dbReference type="InterPro" id="IPR027417">
    <property type="entry name" value="P-loop_NTPase"/>
</dbReference>
<dbReference type="InterPro" id="IPR036388">
    <property type="entry name" value="WH-like_DNA-bd_sf"/>
</dbReference>
<dbReference type="SMART" id="SM00421">
    <property type="entry name" value="HTH_LUXR"/>
    <property type="match status" value="1"/>
</dbReference>
<dbReference type="SUPFAM" id="SSF48452">
    <property type="entry name" value="TPR-like"/>
    <property type="match status" value="1"/>
</dbReference>
<sequence>MEFPLLSTKLFIPPPNPRRIARPTLIDQLNSAARPGVKLILVSAPPGFGKTTLLSEWVSQLQDSAVGWLSIDEADNQPVRFLEYLCAAIQSSNPELGKTTAVLLKSPIPTGADLPLTTIAATFINDLAASNQSITLVLDDYHLIESQEIHALLGFLIEKLPPLTRFVIATRSDPPFPLPRFRARGQIFELRAQDLRFNTSEMAAFLHLISGLDLPSATLRELEQQTEGWIAGLQLIALSTQGKRDLTSLLEALHGSNRYILDYLIDEVLELQPPHIVDFLLRTSILKRMSAPLCTAVSGNADAQKILNQLELANLFIVPLDSNREWYRYYHLFAEFLCNRLHHLSLKQQKPLESELHMKACLWYRDHGFQNEAVEHALLAKDHQLAADILEVIHKSLIFPGTNREIIHWLQQIPEDCFLTRPRLCLTEAWAYLFTSQQDVVQQRVNQALAQSNLNSQIEGEAATILAYRSILNNDFPQAILFSETALQKLPESEEFLRTNVLLNLGMAYENSGFLAKAIQFYQQAYQLSLPTANQMLITSTGSQLADAIYAQGRLTEAVRIYQQILHQFGESSHKFPLAAMAYSRLAQIYYEWNDLESAEKYVQTTIELGQQWESVDIRSIGLIFLAKIRLAQNDYEEARRLILQAEQTSREGIVLSPPSTLVASTQIARVMLALGEKESVQAWIENFQPEDTAVWDFFKELEVATWARIQFAQGNAAEVLPLLESQLQAAIAHGYGAQIVELWTLKALCLDAQGRKNEALIMLSQALDACQDEKYIRTFVDEGAPMAKLLERALEKGMHLEYTQSLLSHFPLVSSQALSPMELVEPLSDREIEVLRLIASGCSNQEIAERLFVAVSTIKTHINNVYGKLGVRTRLQAVERARQQKLI</sequence>
<evidence type="ECO:0000259" key="5">
    <source>
        <dbReference type="PROSITE" id="PS50043"/>
    </source>
</evidence>
<keyword evidence="2" id="KW-0238">DNA-binding</keyword>
<keyword evidence="4" id="KW-0802">TPR repeat</keyword>
<dbReference type="SMART" id="SM00028">
    <property type="entry name" value="TPR"/>
    <property type="match status" value="5"/>
</dbReference>
<dbReference type="Gene3D" id="1.10.10.10">
    <property type="entry name" value="Winged helix-like DNA-binding domain superfamily/Winged helix DNA-binding domain"/>
    <property type="match status" value="1"/>
</dbReference>
<keyword evidence="3" id="KW-0804">Transcription</keyword>
<dbReference type="GO" id="GO:0003677">
    <property type="term" value="F:DNA binding"/>
    <property type="evidence" value="ECO:0007669"/>
    <property type="project" value="UniProtKB-KW"/>
</dbReference>
<dbReference type="PROSITE" id="PS50043">
    <property type="entry name" value="HTH_LUXR_2"/>
    <property type="match status" value="1"/>
</dbReference>
<dbReference type="Pfam" id="PF00196">
    <property type="entry name" value="GerE"/>
    <property type="match status" value="1"/>
</dbReference>
<keyword evidence="7" id="KW-1185">Reference proteome</keyword>
<reference evidence="6 7" key="1">
    <citation type="submission" date="2015-07" db="EMBL/GenBank/DDBJ databases">
        <title>Genome sequence of Ornatilinea apprima DSM 23815.</title>
        <authorList>
            <person name="Hemp J."/>
            <person name="Ward L.M."/>
            <person name="Pace L.A."/>
            <person name="Fischer W.W."/>
        </authorList>
    </citation>
    <scope>NUCLEOTIDE SEQUENCE [LARGE SCALE GENOMIC DNA]</scope>
    <source>
        <strain evidence="6 7">P3M-1</strain>
    </source>
</reference>
<dbReference type="PROSITE" id="PS00622">
    <property type="entry name" value="HTH_LUXR_1"/>
    <property type="match status" value="1"/>
</dbReference>
<dbReference type="InterPro" id="IPR011990">
    <property type="entry name" value="TPR-like_helical_dom_sf"/>
</dbReference>
<evidence type="ECO:0000256" key="1">
    <source>
        <dbReference type="ARBA" id="ARBA00023015"/>
    </source>
</evidence>
<evidence type="ECO:0000313" key="7">
    <source>
        <dbReference type="Proteomes" id="UP000050417"/>
    </source>
</evidence>
<organism evidence="6 7">
    <name type="scientific">Ornatilinea apprima</name>
    <dbReference type="NCBI Taxonomy" id="1134406"/>
    <lineage>
        <taxon>Bacteria</taxon>
        <taxon>Bacillati</taxon>
        <taxon>Chloroflexota</taxon>
        <taxon>Anaerolineae</taxon>
        <taxon>Anaerolineales</taxon>
        <taxon>Anaerolineaceae</taxon>
        <taxon>Ornatilinea</taxon>
    </lineage>
</organism>
<evidence type="ECO:0000313" key="6">
    <source>
        <dbReference type="EMBL" id="KPL79575.1"/>
    </source>
</evidence>
<dbReference type="Proteomes" id="UP000050417">
    <property type="component" value="Unassembled WGS sequence"/>
</dbReference>
<gene>
    <name evidence="6" type="ORF">ADN00_02530</name>
</gene>
<dbReference type="InterPro" id="IPR000792">
    <property type="entry name" value="Tscrpt_reg_LuxR_C"/>
</dbReference>
<dbReference type="PROSITE" id="PS50005">
    <property type="entry name" value="TPR"/>
    <property type="match status" value="1"/>
</dbReference>
<dbReference type="InterPro" id="IPR041664">
    <property type="entry name" value="AAA_16"/>
</dbReference>
<comment type="caution">
    <text evidence="6">The sequence shown here is derived from an EMBL/GenBank/DDBJ whole genome shotgun (WGS) entry which is preliminary data.</text>
</comment>
<evidence type="ECO:0000256" key="3">
    <source>
        <dbReference type="ARBA" id="ARBA00023163"/>
    </source>
</evidence>
<dbReference type="Pfam" id="PF25873">
    <property type="entry name" value="WHD_MalT"/>
    <property type="match status" value="1"/>
</dbReference>
<dbReference type="Gene3D" id="3.40.50.300">
    <property type="entry name" value="P-loop containing nucleotide triphosphate hydrolases"/>
    <property type="match status" value="1"/>
</dbReference>
<dbReference type="InterPro" id="IPR019734">
    <property type="entry name" value="TPR_rpt"/>
</dbReference>
<accession>A0A0P6XBK7</accession>
<dbReference type="RefSeq" id="WP_075061386.1">
    <property type="nucleotide sequence ID" value="NZ_LGCL01000011.1"/>
</dbReference>
<dbReference type="CDD" id="cd06170">
    <property type="entry name" value="LuxR_C_like"/>
    <property type="match status" value="1"/>
</dbReference>
<dbReference type="Gene3D" id="1.25.40.10">
    <property type="entry name" value="Tetratricopeptide repeat domain"/>
    <property type="match status" value="1"/>
</dbReference>
<dbReference type="SUPFAM" id="SSF46894">
    <property type="entry name" value="C-terminal effector domain of the bipartite response regulators"/>
    <property type="match status" value="1"/>
</dbReference>
<dbReference type="PANTHER" id="PTHR44688">
    <property type="entry name" value="DNA-BINDING TRANSCRIPTIONAL ACTIVATOR DEVR_DOSR"/>
    <property type="match status" value="1"/>
</dbReference>
<dbReference type="PRINTS" id="PR00038">
    <property type="entry name" value="HTHLUXR"/>
</dbReference>
<evidence type="ECO:0000256" key="2">
    <source>
        <dbReference type="ARBA" id="ARBA00023125"/>
    </source>
</evidence>
<dbReference type="EMBL" id="LGCL01000011">
    <property type="protein sequence ID" value="KPL79575.1"/>
    <property type="molecule type" value="Genomic_DNA"/>
</dbReference>
<proteinExistence type="predicted"/>
<dbReference type="InterPro" id="IPR016032">
    <property type="entry name" value="Sig_transdc_resp-reg_C-effctor"/>
</dbReference>
<dbReference type="PANTHER" id="PTHR44688:SF16">
    <property type="entry name" value="DNA-BINDING TRANSCRIPTIONAL ACTIVATOR DEVR_DOSR"/>
    <property type="match status" value="1"/>
</dbReference>
<dbReference type="STRING" id="1134406.ADN00_02530"/>
<dbReference type="InterPro" id="IPR059106">
    <property type="entry name" value="WHD_MalT"/>
</dbReference>
<dbReference type="SUPFAM" id="SSF52540">
    <property type="entry name" value="P-loop containing nucleoside triphosphate hydrolases"/>
    <property type="match status" value="1"/>
</dbReference>
<dbReference type="InterPro" id="IPR041617">
    <property type="entry name" value="TPR_MalT"/>
</dbReference>
<name>A0A0P6XBK7_9CHLR</name>
<dbReference type="Pfam" id="PF17874">
    <property type="entry name" value="TPR_MalT"/>
    <property type="match status" value="1"/>
</dbReference>
<evidence type="ECO:0000256" key="4">
    <source>
        <dbReference type="PROSITE-ProRule" id="PRU00339"/>
    </source>
</evidence>
<feature type="domain" description="HTH luxR-type" evidence="5">
    <location>
        <begin position="821"/>
        <end position="886"/>
    </location>
</feature>
<feature type="repeat" description="TPR" evidence="4">
    <location>
        <begin position="499"/>
        <end position="532"/>
    </location>
</feature>